<dbReference type="Pfam" id="PF01183">
    <property type="entry name" value="Glyco_hydro_25"/>
    <property type="match status" value="1"/>
</dbReference>
<dbReference type="PANTHER" id="PTHR34135:SF2">
    <property type="entry name" value="LYSOZYME"/>
    <property type="match status" value="1"/>
</dbReference>
<reference evidence="7" key="1">
    <citation type="submission" date="2020-10" db="EMBL/GenBank/DDBJ databases">
        <authorList>
            <person name="Gilroy R."/>
        </authorList>
    </citation>
    <scope>NUCLEOTIDE SEQUENCE</scope>
    <source>
        <strain evidence="7">ChiSjej4B22-8148</strain>
    </source>
</reference>
<evidence type="ECO:0000313" key="8">
    <source>
        <dbReference type="Proteomes" id="UP000886757"/>
    </source>
</evidence>
<feature type="chain" id="PRO_5039412276" evidence="6">
    <location>
        <begin position="35"/>
        <end position="511"/>
    </location>
</feature>
<protein>
    <submittedName>
        <fullName evidence="7">Cell wall-binding protein</fullName>
    </submittedName>
</protein>
<dbReference type="CDD" id="cd06414">
    <property type="entry name" value="GH25_LytC-like"/>
    <property type="match status" value="1"/>
</dbReference>
<feature type="repeat" description="Cell wall-binding" evidence="5">
    <location>
        <begin position="328"/>
        <end position="347"/>
    </location>
</feature>
<dbReference type="Gene3D" id="3.20.20.80">
    <property type="entry name" value="Glycosidases"/>
    <property type="match status" value="1"/>
</dbReference>
<dbReference type="InterPro" id="IPR017853">
    <property type="entry name" value="GH"/>
</dbReference>
<dbReference type="SUPFAM" id="SSF69360">
    <property type="entry name" value="Cell wall binding repeat"/>
    <property type="match status" value="2"/>
</dbReference>
<keyword evidence="6" id="KW-0732">Signal</keyword>
<accession>A0A9D1AG30</accession>
<feature type="repeat" description="Cell wall-binding" evidence="5">
    <location>
        <begin position="266"/>
        <end position="285"/>
    </location>
</feature>
<gene>
    <name evidence="7" type="ORF">IAB31_12460</name>
</gene>
<dbReference type="AlphaFoldDB" id="A0A9D1AG30"/>
<dbReference type="GO" id="GO:0003796">
    <property type="term" value="F:lysozyme activity"/>
    <property type="evidence" value="ECO:0007669"/>
    <property type="project" value="InterPro"/>
</dbReference>
<evidence type="ECO:0000256" key="5">
    <source>
        <dbReference type="PROSITE-ProRule" id="PRU00591"/>
    </source>
</evidence>
<dbReference type="EMBL" id="DVGK01000142">
    <property type="protein sequence ID" value="HIR14724.1"/>
    <property type="molecule type" value="Genomic_DNA"/>
</dbReference>
<dbReference type="InterPro" id="IPR018337">
    <property type="entry name" value="Cell_wall/Cho-bd_repeat"/>
</dbReference>
<proteinExistence type="inferred from homology"/>
<comment type="similarity">
    <text evidence="1">Belongs to the glycosyl hydrolase 25 family.</text>
</comment>
<dbReference type="InterPro" id="IPR018077">
    <property type="entry name" value="Glyco_hydro_fam25_subgr"/>
</dbReference>
<dbReference type="PROSITE" id="PS51904">
    <property type="entry name" value="GLYCOSYL_HYDROL_F25_2"/>
    <property type="match status" value="1"/>
</dbReference>
<feature type="signal peptide" evidence="6">
    <location>
        <begin position="1"/>
        <end position="34"/>
    </location>
</feature>
<dbReference type="Pfam" id="PF19127">
    <property type="entry name" value="Choline_bind_3"/>
    <property type="match status" value="5"/>
</dbReference>
<sequence length="511" mass="59124">MSLNWTENKRRIQRGMLAFLVLLACFLCVKPTQAAGTRIRGIDVSRYQGTINWKKVKNAGIDFTMIGVGYVIDGVRQGDPKFEYNIKNAIQAGVDVGVYIYSHATTVAEAREEADFVLNQIDGYKISYPVAFDIEDTVHLKLTTKQRTDITIAFLEEIEEAGYYPMIYASEYWFNSNMDLSRLTKYDKWVARWGSTVAFKPLSMWQYSSTGRVNGISTAVDLDYSYKDYSRLITPRTTPKERKKKTGWQTDGKRYWYVNEDGSYVKNTFKTIGGKRYYFDSNGYRVSGWKKIKGKYYYFVKKTGVMKTGWLTLSGKTYYLSPSTGARRTGWITVSGKKYYLNKSGVRQTGWKTSGKKTYYLGNKTGAALSGWQKIGGKYYYFDKNGVRRTGWVKVSGKKYYLNSKGVRQYGWLTRGGKKYFLNLKSGSMRTGWMTYKGKTYYFSKQTGQMRRGWLTFGEKRYYMKKDGSRAKGWQRIGGKWYYFLKKTGVMKKDGKIGRYIFDENGVCTNR</sequence>
<evidence type="ECO:0000256" key="1">
    <source>
        <dbReference type="ARBA" id="ARBA00010646"/>
    </source>
</evidence>
<dbReference type="GO" id="GO:0009253">
    <property type="term" value="P:peptidoglycan catabolic process"/>
    <property type="evidence" value="ECO:0007669"/>
    <property type="project" value="InterPro"/>
</dbReference>
<dbReference type="SUPFAM" id="SSF51445">
    <property type="entry name" value="(Trans)glycosidases"/>
    <property type="match status" value="1"/>
</dbReference>
<dbReference type="PANTHER" id="PTHR34135">
    <property type="entry name" value="LYSOZYME"/>
    <property type="match status" value="1"/>
</dbReference>
<comment type="caution">
    <text evidence="7">The sequence shown here is derived from an EMBL/GenBank/DDBJ whole genome shotgun (WGS) entry which is preliminary data.</text>
</comment>
<dbReference type="Gene3D" id="2.10.270.10">
    <property type="entry name" value="Cholin Binding"/>
    <property type="match status" value="5"/>
</dbReference>
<evidence type="ECO:0000256" key="3">
    <source>
        <dbReference type="ARBA" id="ARBA00022801"/>
    </source>
</evidence>
<reference evidence="7" key="2">
    <citation type="journal article" date="2021" name="PeerJ">
        <title>Extensive microbial diversity within the chicken gut microbiome revealed by metagenomics and culture.</title>
        <authorList>
            <person name="Gilroy R."/>
            <person name="Ravi A."/>
            <person name="Getino M."/>
            <person name="Pursley I."/>
            <person name="Horton D.L."/>
            <person name="Alikhan N.F."/>
            <person name="Baker D."/>
            <person name="Gharbi K."/>
            <person name="Hall N."/>
            <person name="Watson M."/>
            <person name="Adriaenssens E.M."/>
            <person name="Foster-Nyarko E."/>
            <person name="Jarju S."/>
            <person name="Secka A."/>
            <person name="Antonio M."/>
            <person name="Oren A."/>
            <person name="Chaudhuri R.R."/>
            <person name="La Ragione R."/>
            <person name="Hildebrand F."/>
            <person name="Pallen M.J."/>
        </authorList>
    </citation>
    <scope>NUCLEOTIDE SEQUENCE</scope>
    <source>
        <strain evidence="7">ChiSjej4B22-8148</strain>
    </source>
</reference>
<feature type="repeat" description="Cell wall-binding" evidence="5">
    <location>
        <begin position="389"/>
        <end position="408"/>
    </location>
</feature>
<dbReference type="PROSITE" id="PS51170">
    <property type="entry name" value="CW"/>
    <property type="match status" value="4"/>
</dbReference>
<evidence type="ECO:0000256" key="4">
    <source>
        <dbReference type="ARBA" id="ARBA00023295"/>
    </source>
</evidence>
<keyword evidence="3" id="KW-0378">Hydrolase</keyword>
<keyword evidence="2" id="KW-0677">Repeat</keyword>
<dbReference type="SMART" id="SM00641">
    <property type="entry name" value="Glyco_25"/>
    <property type="match status" value="1"/>
</dbReference>
<organism evidence="7 8">
    <name type="scientific">Candidatus Choladousia intestinavium</name>
    <dbReference type="NCBI Taxonomy" id="2840727"/>
    <lineage>
        <taxon>Bacteria</taxon>
        <taxon>Bacillati</taxon>
        <taxon>Bacillota</taxon>
        <taxon>Clostridia</taxon>
        <taxon>Lachnospirales</taxon>
        <taxon>Lachnospiraceae</taxon>
        <taxon>Lachnospiraceae incertae sedis</taxon>
        <taxon>Candidatus Choladousia</taxon>
    </lineage>
</organism>
<dbReference type="Proteomes" id="UP000886757">
    <property type="component" value="Unassembled WGS sequence"/>
</dbReference>
<dbReference type="GO" id="GO:0016998">
    <property type="term" value="P:cell wall macromolecule catabolic process"/>
    <property type="evidence" value="ECO:0007669"/>
    <property type="project" value="InterPro"/>
</dbReference>
<name>A0A9D1AG30_9FIRM</name>
<keyword evidence="4" id="KW-0326">Glycosidase</keyword>
<feature type="repeat" description="Cell wall-binding" evidence="5">
    <location>
        <begin position="369"/>
        <end position="388"/>
    </location>
</feature>
<dbReference type="GO" id="GO:0016052">
    <property type="term" value="P:carbohydrate catabolic process"/>
    <property type="evidence" value="ECO:0007669"/>
    <property type="project" value="TreeGrafter"/>
</dbReference>
<dbReference type="InterPro" id="IPR002053">
    <property type="entry name" value="Glyco_hydro_25"/>
</dbReference>
<evidence type="ECO:0000256" key="2">
    <source>
        <dbReference type="ARBA" id="ARBA00022737"/>
    </source>
</evidence>
<evidence type="ECO:0000256" key="6">
    <source>
        <dbReference type="SAM" id="SignalP"/>
    </source>
</evidence>
<evidence type="ECO:0000313" key="7">
    <source>
        <dbReference type="EMBL" id="HIR14724.1"/>
    </source>
</evidence>
<dbReference type="Pfam" id="PF01473">
    <property type="entry name" value="Choline_bind_1"/>
    <property type="match status" value="1"/>
</dbReference>